<dbReference type="Gene3D" id="2.40.420.20">
    <property type="match status" value="1"/>
</dbReference>
<dbReference type="Pfam" id="PF25973">
    <property type="entry name" value="BSH_CzcB"/>
    <property type="match status" value="1"/>
</dbReference>
<name>A0ABW3QCL0_9BACT</name>
<dbReference type="NCBIfam" id="TIGR01730">
    <property type="entry name" value="RND_mfp"/>
    <property type="match status" value="1"/>
</dbReference>
<dbReference type="InterPro" id="IPR051909">
    <property type="entry name" value="MFP_Cation_Efflux"/>
</dbReference>
<reference evidence="8" key="1">
    <citation type="journal article" date="2019" name="Int. J. Syst. Evol. Microbiol.">
        <title>The Global Catalogue of Microorganisms (GCM) 10K type strain sequencing project: providing services to taxonomists for standard genome sequencing and annotation.</title>
        <authorList>
            <consortium name="The Broad Institute Genomics Platform"/>
            <consortium name="The Broad Institute Genome Sequencing Center for Infectious Disease"/>
            <person name="Wu L."/>
            <person name="Ma J."/>
        </authorList>
    </citation>
    <scope>NUCLEOTIDE SEQUENCE [LARGE SCALE GENOMIC DNA]</scope>
    <source>
        <strain evidence="8">CCUG 55608</strain>
    </source>
</reference>
<comment type="caution">
    <text evidence="7">The sequence shown here is derived from an EMBL/GenBank/DDBJ whole genome shotgun (WGS) entry which is preliminary data.</text>
</comment>
<evidence type="ECO:0000256" key="3">
    <source>
        <dbReference type="SAM" id="Coils"/>
    </source>
</evidence>
<dbReference type="InterPro" id="IPR058792">
    <property type="entry name" value="Beta-barrel_RND_2"/>
</dbReference>
<feature type="domain" description="Multidrug resistance protein MdtA-like C-terminal permuted SH3" evidence="5">
    <location>
        <begin position="311"/>
        <end position="362"/>
    </location>
</feature>
<feature type="domain" description="CusB-like beta-barrel" evidence="4">
    <location>
        <begin position="226"/>
        <end position="301"/>
    </location>
</feature>
<keyword evidence="8" id="KW-1185">Reference proteome</keyword>
<dbReference type="InterPro" id="IPR058647">
    <property type="entry name" value="BSH_CzcB-like"/>
</dbReference>
<gene>
    <name evidence="7" type="ORF">ACFQ4C_20335</name>
</gene>
<proteinExistence type="inferred from homology"/>
<evidence type="ECO:0000313" key="8">
    <source>
        <dbReference type="Proteomes" id="UP001597116"/>
    </source>
</evidence>
<comment type="similarity">
    <text evidence="1">Belongs to the membrane fusion protein (MFP) (TC 8.A.1) family.</text>
</comment>
<dbReference type="InterPro" id="IPR058627">
    <property type="entry name" value="MdtA-like_C"/>
</dbReference>
<evidence type="ECO:0000256" key="2">
    <source>
        <dbReference type="ARBA" id="ARBA00022448"/>
    </source>
</evidence>
<organism evidence="7 8">
    <name type="scientific">Larkinella insperata</name>
    <dbReference type="NCBI Taxonomy" id="332158"/>
    <lineage>
        <taxon>Bacteria</taxon>
        <taxon>Pseudomonadati</taxon>
        <taxon>Bacteroidota</taxon>
        <taxon>Cytophagia</taxon>
        <taxon>Cytophagales</taxon>
        <taxon>Spirosomataceae</taxon>
        <taxon>Larkinella</taxon>
    </lineage>
</organism>
<feature type="domain" description="CzcB-like barrel-sandwich hybrid" evidence="6">
    <location>
        <begin position="84"/>
        <end position="223"/>
    </location>
</feature>
<evidence type="ECO:0000259" key="4">
    <source>
        <dbReference type="Pfam" id="PF25954"/>
    </source>
</evidence>
<evidence type="ECO:0000256" key="1">
    <source>
        <dbReference type="ARBA" id="ARBA00009477"/>
    </source>
</evidence>
<dbReference type="Gene3D" id="2.40.30.170">
    <property type="match status" value="1"/>
</dbReference>
<dbReference type="InterPro" id="IPR006143">
    <property type="entry name" value="RND_pump_MFP"/>
</dbReference>
<evidence type="ECO:0000313" key="7">
    <source>
        <dbReference type="EMBL" id="MFD1143486.1"/>
    </source>
</evidence>
<dbReference type="PANTHER" id="PTHR30097:SF4">
    <property type="entry name" value="SLR6042 PROTEIN"/>
    <property type="match status" value="1"/>
</dbReference>
<dbReference type="Pfam" id="PF25967">
    <property type="entry name" value="RND-MFP_C"/>
    <property type="match status" value="1"/>
</dbReference>
<dbReference type="RefSeq" id="WP_265991462.1">
    <property type="nucleotide sequence ID" value="NZ_CP110973.1"/>
</dbReference>
<dbReference type="PANTHER" id="PTHR30097">
    <property type="entry name" value="CATION EFFLUX SYSTEM PROTEIN CUSB"/>
    <property type="match status" value="1"/>
</dbReference>
<keyword evidence="2" id="KW-0813">Transport</keyword>
<protein>
    <submittedName>
        <fullName evidence="7">Efflux RND transporter periplasmic adaptor subunit</fullName>
    </submittedName>
</protein>
<dbReference type="SUPFAM" id="SSF111369">
    <property type="entry name" value="HlyD-like secretion proteins"/>
    <property type="match status" value="1"/>
</dbReference>
<dbReference type="Proteomes" id="UP001597116">
    <property type="component" value="Unassembled WGS sequence"/>
</dbReference>
<keyword evidence="3" id="KW-0175">Coiled coil</keyword>
<evidence type="ECO:0000259" key="6">
    <source>
        <dbReference type="Pfam" id="PF25973"/>
    </source>
</evidence>
<feature type="coiled-coil region" evidence="3">
    <location>
        <begin position="120"/>
        <end position="178"/>
    </location>
</feature>
<dbReference type="Gene3D" id="2.40.50.100">
    <property type="match status" value="1"/>
</dbReference>
<dbReference type="Pfam" id="PF25954">
    <property type="entry name" value="Beta-barrel_RND_2"/>
    <property type="match status" value="1"/>
</dbReference>
<evidence type="ECO:0000259" key="5">
    <source>
        <dbReference type="Pfam" id="PF25967"/>
    </source>
</evidence>
<dbReference type="EMBL" id="JBHTLP010000011">
    <property type="protein sequence ID" value="MFD1143486.1"/>
    <property type="molecule type" value="Genomic_DNA"/>
</dbReference>
<accession>A0ABW3QCL0</accession>
<sequence length="375" mass="40769">MKANHLLKPSLKSFSKPAAWLLAGLLVTQLVGCQSSATPESNGDEVSQRKVDLLATAKIDTARLLPVNNELNLTGKITFNQDKVVKVFPLVGGHIEEVKTDLGDFVKRGQTLAIIRSGDMADLEQEAVAAKGQLAVARKNLQVTEDMSKAGLAAQKDLIAAREQMQAAQGEVNRVAARKGILGGSGSIYVVKAPTDGFVVEKNAAQGMELRSDDPENLFTISNLDQVWVLANVYESDLANVKEGYAATITTLSYPDRVFKGKIDKIFNVLDADSKTMKVRVTLLNADYTLKPEMFANVRVEYAGQEQRIGIPAKAIVFDKSRNFVVAVNSHNQPVVREVDIFKTIGDIAYLNSGLKPGDRVVKQNQLLIYSALGN</sequence>